<accession>A0ABW0ZCN1</accession>
<name>A0ABW0ZCN1_9ACTN</name>
<dbReference type="InterPro" id="IPR000691">
    <property type="entry name" value="Prot_inh_I16_SSI"/>
</dbReference>
<sequence length="145" mass="15032" precursor="true">MRYVTGGIALGATLALGSLVGAGTSAASAAPAHVESLYAPSALVLTVGQGDEPSESGVQRAVTLTCMPKAGGTHPNAAGACEQLRKTDGDFKKITAIKDGTICTMEWDPRFVTADGVWQGKRIHFEKVFGNSCELKAGKGTVFEF</sequence>
<dbReference type="Proteomes" id="UP001596083">
    <property type="component" value="Unassembled WGS sequence"/>
</dbReference>
<dbReference type="InterPro" id="IPR020054">
    <property type="entry name" value="Prot_inh_SSI_I16_CS"/>
</dbReference>
<evidence type="ECO:0000256" key="7">
    <source>
        <dbReference type="ARBA" id="ARBA00023157"/>
    </source>
</evidence>
<keyword evidence="8" id="KW-0732">Signal</keyword>
<dbReference type="EMBL" id="JBHSPB010000036">
    <property type="protein sequence ID" value="MFC5724854.1"/>
    <property type="molecule type" value="Genomic_DNA"/>
</dbReference>
<evidence type="ECO:0000256" key="6">
    <source>
        <dbReference type="ARBA" id="ARBA00022900"/>
    </source>
</evidence>
<comment type="similarity">
    <text evidence="2 8 9">Belongs to the protease inhibitor I16 (SSI) family.</text>
</comment>
<organism evidence="11 12">
    <name type="scientific">Streptomyces gamaensis</name>
    <dbReference type="NCBI Taxonomy" id="1763542"/>
    <lineage>
        <taxon>Bacteria</taxon>
        <taxon>Bacillati</taxon>
        <taxon>Actinomycetota</taxon>
        <taxon>Actinomycetes</taxon>
        <taxon>Kitasatosporales</taxon>
        <taxon>Streptomycetaceae</taxon>
        <taxon>Streptomyces</taxon>
    </lineage>
</organism>
<comment type="subunit">
    <text evidence="3 8">Homodimer.</text>
</comment>
<dbReference type="Gene3D" id="3.30.350.10">
    <property type="entry name" value="Subtilisin inhibitor-like"/>
    <property type="match status" value="1"/>
</dbReference>
<evidence type="ECO:0000256" key="8">
    <source>
        <dbReference type="HAMAP-Rule" id="MF_00778"/>
    </source>
</evidence>
<evidence type="ECO:0000256" key="3">
    <source>
        <dbReference type="ARBA" id="ARBA00011738"/>
    </source>
</evidence>
<keyword evidence="6 8" id="KW-0722">Serine protease inhibitor</keyword>
<keyword evidence="7 8" id="KW-1015">Disulfide bond</keyword>
<dbReference type="SUPFAM" id="SSF55399">
    <property type="entry name" value="Subtilisin inhibitor"/>
    <property type="match status" value="1"/>
</dbReference>
<evidence type="ECO:0000259" key="10">
    <source>
        <dbReference type="Pfam" id="PF00720"/>
    </source>
</evidence>
<feature type="disulfide bond" evidence="8">
    <location>
        <begin position="66"/>
        <end position="81"/>
    </location>
</feature>
<keyword evidence="12" id="KW-1185">Reference proteome</keyword>
<proteinExistence type="inferred from homology"/>
<evidence type="ECO:0000256" key="1">
    <source>
        <dbReference type="ARBA" id="ARBA00004613"/>
    </source>
</evidence>
<comment type="subcellular location">
    <subcellularLocation>
        <location evidence="1 8">Secreted</location>
    </subcellularLocation>
</comment>
<evidence type="ECO:0000256" key="2">
    <source>
        <dbReference type="ARBA" id="ARBA00010472"/>
    </source>
</evidence>
<comment type="caution">
    <text evidence="11">The sequence shown here is derived from an EMBL/GenBank/DDBJ whole genome shotgun (WGS) entry which is preliminary data.</text>
</comment>
<dbReference type="InterPro" id="IPR023549">
    <property type="entry name" value="Subtilisin_inhibitor"/>
</dbReference>
<comment type="function">
    <text evidence="8">Strong inhibitor of bacterial serine proteases such as subtilisin.</text>
</comment>
<evidence type="ECO:0000313" key="11">
    <source>
        <dbReference type="EMBL" id="MFC5724854.1"/>
    </source>
</evidence>
<evidence type="ECO:0000256" key="4">
    <source>
        <dbReference type="ARBA" id="ARBA00022525"/>
    </source>
</evidence>
<feature type="chain" id="PRO_5044920495" description="Probable subtilase-type protease inhibitor" evidence="8">
    <location>
        <begin position="30"/>
        <end position="145"/>
    </location>
</feature>
<dbReference type="Pfam" id="PF00720">
    <property type="entry name" value="SSI"/>
    <property type="match status" value="1"/>
</dbReference>
<protein>
    <recommendedName>
        <fullName evidence="8">Probable subtilase-type protease inhibitor</fullName>
    </recommendedName>
</protein>
<feature type="domain" description="Subtilisin inhibitor" evidence="10">
    <location>
        <begin position="39"/>
        <end position="131"/>
    </location>
</feature>
<dbReference type="PROSITE" id="PS00999">
    <property type="entry name" value="SSI"/>
    <property type="match status" value="1"/>
</dbReference>
<dbReference type="RefSeq" id="WP_390321411.1">
    <property type="nucleotide sequence ID" value="NZ_JBHSPB010000036.1"/>
</dbReference>
<feature type="site" description="Reactive bond" evidence="8">
    <location>
        <begin position="105"/>
        <end position="106"/>
    </location>
</feature>
<gene>
    <name evidence="8" type="primary">sti</name>
    <name evidence="11" type="ORF">ACFP1Z_32370</name>
</gene>
<evidence type="ECO:0000313" key="12">
    <source>
        <dbReference type="Proteomes" id="UP001596083"/>
    </source>
</evidence>
<dbReference type="InterPro" id="IPR036819">
    <property type="entry name" value="Subtilisin_inhibitor-like_sf"/>
</dbReference>
<keyword evidence="4 8" id="KW-0964">Secreted</keyword>
<feature type="disulfide bond" evidence="8">
    <location>
        <begin position="103"/>
        <end position="133"/>
    </location>
</feature>
<reference evidence="12" key="1">
    <citation type="journal article" date="2019" name="Int. J. Syst. Evol. Microbiol.">
        <title>The Global Catalogue of Microorganisms (GCM) 10K type strain sequencing project: providing services to taxonomists for standard genome sequencing and annotation.</title>
        <authorList>
            <consortium name="The Broad Institute Genomics Platform"/>
            <consortium name="The Broad Institute Genome Sequencing Center for Infectious Disease"/>
            <person name="Wu L."/>
            <person name="Ma J."/>
        </authorList>
    </citation>
    <scope>NUCLEOTIDE SEQUENCE [LARGE SCALE GENOMIC DNA]</scope>
    <source>
        <strain evidence="12">CGMCC 4.7304</strain>
    </source>
</reference>
<feature type="signal peptide" evidence="8">
    <location>
        <begin position="1"/>
        <end position="29"/>
    </location>
</feature>
<dbReference type="PRINTS" id="PR00294">
    <property type="entry name" value="SSBTLNINHBTR"/>
</dbReference>
<dbReference type="HAMAP" id="MF_00778">
    <property type="entry name" value="SSI"/>
    <property type="match status" value="1"/>
</dbReference>
<dbReference type="GO" id="GO:0030414">
    <property type="term" value="F:peptidase inhibitor activity"/>
    <property type="evidence" value="ECO:0007669"/>
    <property type="project" value="UniProtKB-KW"/>
</dbReference>
<keyword evidence="5 8" id="KW-0646">Protease inhibitor</keyword>
<evidence type="ECO:0000256" key="5">
    <source>
        <dbReference type="ARBA" id="ARBA00022690"/>
    </source>
</evidence>
<evidence type="ECO:0000256" key="9">
    <source>
        <dbReference type="RuleBase" id="RU003471"/>
    </source>
</evidence>